<proteinExistence type="predicted"/>
<reference evidence="1" key="1">
    <citation type="submission" date="2016-02" db="EMBL/GenBank/DDBJ databases">
        <title>WGS assembly of Manihot esculenta.</title>
        <authorList>
            <person name="Bredeson J.V."/>
            <person name="Prochnik S.E."/>
            <person name="Lyons J.B."/>
            <person name="Schmutz J."/>
            <person name="Grimwood J."/>
            <person name="Vrebalov J."/>
            <person name="Bart R.S."/>
            <person name="Amuge T."/>
            <person name="Ferguson M.E."/>
            <person name="Green R."/>
            <person name="Putnam N."/>
            <person name="Stites J."/>
            <person name="Rounsley S."/>
            <person name="Rokhsar D.S."/>
        </authorList>
    </citation>
    <scope>NUCLEOTIDE SEQUENCE [LARGE SCALE GENOMIC DNA]</scope>
    <source>
        <tissue evidence="1">Leaf</tissue>
    </source>
</reference>
<evidence type="ECO:0000313" key="1">
    <source>
        <dbReference type="EMBL" id="OAY40182.1"/>
    </source>
</evidence>
<protein>
    <submittedName>
        <fullName evidence="1">Uncharacterized protein</fullName>
    </submittedName>
</protein>
<dbReference type="EMBL" id="CM004395">
    <property type="protein sequence ID" value="OAY40182.1"/>
    <property type="molecule type" value="Genomic_DNA"/>
</dbReference>
<sequence length="76" mass="8846">MYNKYSSPLHNSSHKTEERLNYIRAFGLVEKLSAKCAIQYTNPIIRFYITYIPLARIIYPHLQAQIQIIHVPTAPS</sequence>
<accession>A0A2C9V6J8</accession>
<dbReference type="AlphaFoldDB" id="A0A2C9V6J8"/>
<name>A0A2C9V6J8_MANES</name>
<organism evidence="1">
    <name type="scientific">Manihot esculenta</name>
    <name type="common">Cassava</name>
    <name type="synonym">Jatropha manihot</name>
    <dbReference type="NCBI Taxonomy" id="3983"/>
    <lineage>
        <taxon>Eukaryota</taxon>
        <taxon>Viridiplantae</taxon>
        <taxon>Streptophyta</taxon>
        <taxon>Embryophyta</taxon>
        <taxon>Tracheophyta</taxon>
        <taxon>Spermatophyta</taxon>
        <taxon>Magnoliopsida</taxon>
        <taxon>eudicotyledons</taxon>
        <taxon>Gunneridae</taxon>
        <taxon>Pentapetalae</taxon>
        <taxon>rosids</taxon>
        <taxon>fabids</taxon>
        <taxon>Malpighiales</taxon>
        <taxon>Euphorbiaceae</taxon>
        <taxon>Crotonoideae</taxon>
        <taxon>Manihoteae</taxon>
        <taxon>Manihot</taxon>
    </lineage>
</organism>
<gene>
    <name evidence="1" type="ORF">MANES_09G002300</name>
</gene>